<keyword evidence="2" id="KW-1185">Reference proteome</keyword>
<evidence type="ECO:0000313" key="1">
    <source>
        <dbReference type="EMBL" id="CAD7650227.1"/>
    </source>
</evidence>
<dbReference type="EMBL" id="OC905682">
    <property type="protein sequence ID" value="CAD7650227.1"/>
    <property type="molecule type" value="Genomic_DNA"/>
</dbReference>
<protein>
    <submittedName>
        <fullName evidence="1">Uncharacterized protein</fullName>
    </submittedName>
</protein>
<dbReference type="EMBL" id="CAJPIZ010051107">
    <property type="protein sequence ID" value="CAG2122816.1"/>
    <property type="molecule type" value="Genomic_DNA"/>
</dbReference>
<reference evidence="1" key="1">
    <citation type="submission" date="2020-11" db="EMBL/GenBank/DDBJ databases">
        <authorList>
            <person name="Tran Van P."/>
        </authorList>
    </citation>
    <scope>NUCLEOTIDE SEQUENCE</scope>
</reference>
<accession>A0A7R9LYE3</accession>
<evidence type="ECO:0000313" key="2">
    <source>
        <dbReference type="Proteomes" id="UP000759131"/>
    </source>
</evidence>
<name>A0A7R9LYE3_9ACAR</name>
<gene>
    <name evidence="1" type="ORF">OSB1V03_LOCUS22761</name>
</gene>
<organism evidence="1">
    <name type="scientific">Medioppia subpectinata</name>
    <dbReference type="NCBI Taxonomy" id="1979941"/>
    <lineage>
        <taxon>Eukaryota</taxon>
        <taxon>Metazoa</taxon>
        <taxon>Ecdysozoa</taxon>
        <taxon>Arthropoda</taxon>
        <taxon>Chelicerata</taxon>
        <taxon>Arachnida</taxon>
        <taxon>Acari</taxon>
        <taxon>Acariformes</taxon>
        <taxon>Sarcoptiformes</taxon>
        <taxon>Oribatida</taxon>
        <taxon>Brachypylina</taxon>
        <taxon>Oppioidea</taxon>
        <taxon>Oppiidae</taxon>
        <taxon>Medioppia</taxon>
    </lineage>
</organism>
<sequence length="48" mass="5427">MCMYSTPRTGPESTFHSSSTRLQPIVAERVWEEILFAAEIPAIAKSRM</sequence>
<dbReference type="Proteomes" id="UP000759131">
    <property type="component" value="Unassembled WGS sequence"/>
</dbReference>
<proteinExistence type="predicted"/>
<dbReference type="AlphaFoldDB" id="A0A7R9LYE3"/>